<protein>
    <submittedName>
        <fullName evidence="1">Phenylacetate-CoA ligase</fullName>
    </submittedName>
</protein>
<dbReference type="PANTHER" id="PTHR43845">
    <property type="entry name" value="BLR5969 PROTEIN"/>
    <property type="match status" value="1"/>
</dbReference>
<dbReference type="PANTHER" id="PTHR43845:SF1">
    <property type="entry name" value="BLR5969 PROTEIN"/>
    <property type="match status" value="1"/>
</dbReference>
<dbReference type="EMBL" id="VLLA01000019">
    <property type="protein sequence ID" value="TWI63803.1"/>
    <property type="molecule type" value="Genomic_DNA"/>
</dbReference>
<comment type="caution">
    <text evidence="1">The sequence shown here is derived from an EMBL/GenBank/DDBJ whole genome shotgun (WGS) entry which is preliminary data.</text>
</comment>
<sequence length="386" mass="42205">MSVIGTLDHSEIVAHAKSLQTHGGLPVSGMANSLGDLPVCDASTIYSITRTLAKGRGGILMSSGGTTGKPKLTVNTFDQACGRLLAEWKPLGPADVLLNLFNPGRLWGSHYYMQELASASQAIIAPAGPYAIEDVSNWMSIFDHVKLNALAGTPTGLYEFALGVQMAGRSLPIEKIIWMAEPWVDGKREFVESQFPQAKFWGNYGSVETYVIGTNNPKCDPYTFHLMKDQIIEIDDEGALLSRVGAGWTVPIVRYRIRDELKPVRCRCGRADAFMIVGRSDDSISLRSILFSVNELRNVALGTPGVSEVQLVCSPDADNPKAAASLTISYVGTADSHEVMRQVISSFYHMPAILRSYKNALNVERVNSLQSNPRTQKTVPLVWRQC</sequence>
<evidence type="ECO:0000313" key="2">
    <source>
        <dbReference type="Proteomes" id="UP000316291"/>
    </source>
</evidence>
<dbReference type="SUPFAM" id="SSF56801">
    <property type="entry name" value="Acetyl-CoA synthetase-like"/>
    <property type="match status" value="1"/>
</dbReference>
<proteinExistence type="predicted"/>
<accession>A0A562R4P8</accession>
<name>A0A562R4P8_9BRAD</name>
<reference evidence="1 2" key="1">
    <citation type="journal article" date="2015" name="Stand. Genomic Sci.">
        <title>Genomic Encyclopedia of Bacterial and Archaeal Type Strains, Phase III: the genomes of soil and plant-associated and newly described type strains.</title>
        <authorList>
            <person name="Whitman W.B."/>
            <person name="Woyke T."/>
            <person name="Klenk H.P."/>
            <person name="Zhou Y."/>
            <person name="Lilburn T.G."/>
            <person name="Beck B.J."/>
            <person name="De Vos P."/>
            <person name="Vandamme P."/>
            <person name="Eisen J.A."/>
            <person name="Garrity G."/>
            <person name="Hugenholtz P."/>
            <person name="Kyrpides N.C."/>
        </authorList>
    </citation>
    <scope>NUCLEOTIDE SEQUENCE [LARGE SCALE GENOMIC DNA]</scope>
    <source>
        <strain evidence="1 2">CGMCC 1.10948</strain>
    </source>
</reference>
<gene>
    <name evidence="1" type="ORF">IQ16_06112</name>
</gene>
<dbReference type="GO" id="GO:0016874">
    <property type="term" value="F:ligase activity"/>
    <property type="evidence" value="ECO:0007669"/>
    <property type="project" value="UniProtKB-KW"/>
</dbReference>
<dbReference type="Proteomes" id="UP000316291">
    <property type="component" value="Unassembled WGS sequence"/>
</dbReference>
<dbReference type="RefSeq" id="WP_018645992.1">
    <property type="nucleotide sequence ID" value="NZ_VLLA01000019.1"/>
</dbReference>
<dbReference type="AlphaFoldDB" id="A0A562R4P8"/>
<dbReference type="OrthoDB" id="5298740at2"/>
<dbReference type="Gene3D" id="3.40.50.12780">
    <property type="entry name" value="N-terminal domain of ligase-like"/>
    <property type="match status" value="1"/>
</dbReference>
<keyword evidence="1" id="KW-0436">Ligase</keyword>
<dbReference type="InterPro" id="IPR042099">
    <property type="entry name" value="ANL_N_sf"/>
</dbReference>
<keyword evidence="2" id="KW-1185">Reference proteome</keyword>
<evidence type="ECO:0000313" key="1">
    <source>
        <dbReference type="EMBL" id="TWI63803.1"/>
    </source>
</evidence>
<organism evidence="1 2">
    <name type="scientific">Bradyrhizobium huanghuaihaiense</name>
    <dbReference type="NCBI Taxonomy" id="990078"/>
    <lineage>
        <taxon>Bacteria</taxon>
        <taxon>Pseudomonadati</taxon>
        <taxon>Pseudomonadota</taxon>
        <taxon>Alphaproteobacteria</taxon>
        <taxon>Hyphomicrobiales</taxon>
        <taxon>Nitrobacteraceae</taxon>
        <taxon>Bradyrhizobium</taxon>
    </lineage>
</organism>